<protein>
    <submittedName>
        <fullName evidence="1">Uncharacterized protein</fullName>
    </submittedName>
</protein>
<dbReference type="EMBL" id="CP021434">
    <property type="protein sequence ID" value="ARU62099.1"/>
    <property type="molecule type" value="Genomic_DNA"/>
</dbReference>
<dbReference type="KEGG" id="tum:CBW65_14650"/>
<keyword evidence="2" id="KW-1185">Reference proteome</keyword>
<reference evidence="2" key="1">
    <citation type="submission" date="2017-05" db="EMBL/GenBank/DDBJ databases">
        <authorList>
            <person name="Sung H."/>
        </authorList>
    </citation>
    <scope>NUCLEOTIDE SEQUENCE [LARGE SCALE GENOMIC DNA]</scope>
    <source>
        <strain evidence="2">AR23208</strain>
    </source>
</reference>
<dbReference type="Proteomes" id="UP000195437">
    <property type="component" value="Chromosome"/>
</dbReference>
<sequence length="128" mass="15124">MKFELMNTYEKLNWESYSRTKIRIGDLAGCLFIHKKHRDRWYFRGHRVEAQNFSLAMTKLEESVFGAEGLSDVALWKRVGVMFGVNGRWGYMYKSETRHGVWLWCGHEVQAESEKKAKEYLQRLGKGI</sequence>
<proteinExistence type="predicted"/>
<organism evidence="1 2">
    <name type="scientific">Tumebacillus avium</name>
    <dbReference type="NCBI Taxonomy" id="1903704"/>
    <lineage>
        <taxon>Bacteria</taxon>
        <taxon>Bacillati</taxon>
        <taxon>Bacillota</taxon>
        <taxon>Bacilli</taxon>
        <taxon>Bacillales</taxon>
        <taxon>Alicyclobacillaceae</taxon>
        <taxon>Tumebacillus</taxon>
    </lineage>
</organism>
<name>A0A1Y0IPY1_9BACL</name>
<evidence type="ECO:0000313" key="2">
    <source>
        <dbReference type="Proteomes" id="UP000195437"/>
    </source>
</evidence>
<accession>A0A1Y0IPY1</accession>
<gene>
    <name evidence="1" type="ORF">CBW65_14650</name>
</gene>
<evidence type="ECO:0000313" key="1">
    <source>
        <dbReference type="EMBL" id="ARU62099.1"/>
    </source>
</evidence>
<dbReference type="AlphaFoldDB" id="A0A1Y0IPY1"/>